<feature type="domain" description="Serine aminopeptidase S33" evidence="1">
    <location>
        <begin position="42"/>
        <end position="138"/>
    </location>
</feature>
<dbReference type="InterPro" id="IPR029058">
    <property type="entry name" value="AB_hydrolase_fold"/>
</dbReference>
<dbReference type="SUPFAM" id="SSF53474">
    <property type="entry name" value="alpha/beta-Hydrolases"/>
    <property type="match status" value="1"/>
</dbReference>
<keyword evidence="3" id="KW-1185">Reference proteome</keyword>
<protein>
    <submittedName>
        <fullName evidence="2">Alpha/beta fold hydrolase</fullName>
    </submittedName>
</protein>
<dbReference type="RefSeq" id="WP_126616374.1">
    <property type="nucleotide sequence ID" value="NZ_JBHUCY010000030.1"/>
</dbReference>
<keyword evidence="2" id="KW-0378">Hydrolase</keyword>
<evidence type="ECO:0000313" key="2">
    <source>
        <dbReference type="EMBL" id="RTR19131.1"/>
    </source>
</evidence>
<comment type="caution">
    <text evidence="2">The sequence shown here is derived from an EMBL/GenBank/DDBJ whole genome shotgun (WGS) entry which is preliminary data.</text>
</comment>
<dbReference type="PIRSF" id="PIRSF037442">
    <property type="entry name" value="UCP037442_abhydr"/>
    <property type="match status" value="1"/>
</dbReference>
<sequence>MVVSELCLPSLDGHSLGVTLREPARRALGVVLLHPATAVPERLYAPIADALAARGFAVVTYDYRGIGRSRPPRLRGFSATMLDWADLDVDSVTEWARQRWPDAPLLAVGHSFGGHAIGLCASSRHLTAAALVASHAGCLRFITPAVERWRATALLKLVCPLTSAMLGYVPSRRIGIGEDLPAGVARQWSRWTSLPRYFFDDPAVDAAQRFARVNTPLLILGFDDDPWATPPGIDLLASHFTSARIERHHLSAKAVGSGPIGHFGFFRRQHEATLWPTLLDWLEARAVAA</sequence>
<proteinExistence type="predicted"/>
<dbReference type="EMBL" id="RXMA01000012">
    <property type="protein sequence ID" value="RTR19131.1"/>
    <property type="molecule type" value="Genomic_DNA"/>
</dbReference>
<organism evidence="2 3">
    <name type="scientific">Azospirillum griseum</name>
    <dbReference type="NCBI Taxonomy" id="2496639"/>
    <lineage>
        <taxon>Bacteria</taxon>
        <taxon>Pseudomonadati</taxon>
        <taxon>Pseudomonadota</taxon>
        <taxon>Alphaproteobacteria</taxon>
        <taxon>Rhodospirillales</taxon>
        <taxon>Azospirillaceae</taxon>
        <taxon>Azospirillum</taxon>
    </lineage>
</organism>
<dbReference type="OrthoDB" id="9785076at2"/>
<evidence type="ECO:0000313" key="3">
    <source>
        <dbReference type="Proteomes" id="UP000277007"/>
    </source>
</evidence>
<accession>A0A431VFK2</accession>
<dbReference type="Pfam" id="PF12146">
    <property type="entry name" value="Hydrolase_4"/>
    <property type="match status" value="1"/>
</dbReference>
<reference evidence="2 3" key="1">
    <citation type="submission" date="2018-12" db="EMBL/GenBank/DDBJ databases">
        <authorList>
            <person name="Yang Y."/>
        </authorList>
    </citation>
    <scope>NUCLEOTIDE SEQUENCE [LARGE SCALE GENOMIC DNA]</scope>
    <source>
        <strain evidence="2 3">L-25-5w-1</strain>
    </source>
</reference>
<evidence type="ECO:0000259" key="1">
    <source>
        <dbReference type="Pfam" id="PF12146"/>
    </source>
</evidence>
<dbReference type="InterPro" id="IPR022742">
    <property type="entry name" value="Hydrolase_4"/>
</dbReference>
<dbReference type="Proteomes" id="UP000277007">
    <property type="component" value="Unassembled WGS sequence"/>
</dbReference>
<name>A0A431VFK2_9PROT</name>
<dbReference type="InterPro" id="IPR017208">
    <property type="entry name" value="UCP037442_abhydr"/>
</dbReference>
<dbReference type="GO" id="GO:0016787">
    <property type="term" value="F:hydrolase activity"/>
    <property type="evidence" value="ECO:0007669"/>
    <property type="project" value="UniProtKB-KW"/>
</dbReference>
<dbReference type="Gene3D" id="3.40.50.1820">
    <property type="entry name" value="alpha/beta hydrolase"/>
    <property type="match status" value="1"/>
</dbReference>
<gene>
    <name evidence="2" type="ORF">EJ903_13920</name>
</gene>
<dbReference type="AlphaFoldDB" id="A0A431VFK2"/>